<keyword evidence="1" id="KW-0812">Transmembrane</keyword>
<keyword evidence="1" id="KW-0472">Membrane</keyword>
<accession>K2AXW6</accession>
<sequence length="224" mass="26315">MSNIFEQIDNFQLDNIFEPTQQKFQRLTGKNCFFLARIFLGAQGILWTFMAILFFEHGGIKFNPHSFFLETVSSLIFSFIVLRNIVTISTVMNILEIFEMDFNKIIKKGTCNPLRLSLFKVRIEQLFGFFLRTTICLILFGQQFIFSKFGGCYIFILFFRIIEVYFSSCTPLPPGTSKVRQWLKNMKESLSNVFAPEPALSPVKSYTNTNKYWFFGWSFYPERQ</sequence>
<dbReference type="AlphaFoldDB" id="K2AXW6"/>
<keyword evidence="1" id="KW-1133">Transmembrane helix</keyword>
<dbReference type="EMBL" id="AMFJ01021615">
    <property type="protein sequence ID" value="EKD66577.1"/>
    <property type="molecule type" value="Genomic_DNA"/>
</dbReference>
<name>K2AXW6_9BACT</name>
<protein>
    <submittedName>
        <fullName evidence="2">Uncharacterized protein</fullName>
    </submittedName>
</protein>
<reference evidence="2" key="1">
    <citation type="journal article" date="2012" name="Science">
        <title>Fermentation, hydrogen, and sulfur metabolism in multiple uncultivated bacterial phyla.</title>
        <authorList>
            <person name="Wrighton K.C."/>
            <person name="Thomas B.C."/>
            <person name="Sharon I."/>
            <person name="Miller C.S."/>
            <person name="Castelle C.J."/>
            <person name="VerBerkmoes N.C."/>
            <person name="Wilkins M.J."/>
            <person name="Hettich R.L."/>
            <person name="Lipton M.S."/>
            <person name="Williams K.H."/>
            <person name="Long P.E."/>
            <person name="Banfield J.F."/>
        </authorList>
    </citation>
    <scope>NUCLEOTIDE SEQUENCE [LARGE SCALE GENOMIC DNA]</scope>
</reference>
<evidence type="ECO:0000256" key="1">
    <source>
        <dbReference type="SAM" id="Phobius"/>
    </source>
</evidence>
<evidence type="ECO:0000313" key="2">
    <source>
        <dbReference type="EMBL" id="EKD66577.1"/>
    </source>
</evidence>
<feature type="transmembrane region" description="Helical" evidence="1">
    <location>
        <begin position="75"/>
        <end position="98"/>
    </location>
</feature>
<proteinExistence type="predicted"/>
<gene>
    <name evidence="2" type="ORF">ACD_49C00029G0005</name>
</gene>
<comment type="caution">
    <text evidence="2">The sequence shown here is derived from an EMBL/GenBank/DDBJ whole genome shotgun (WGS) entry which is preliminary data.</text>
</comment>
<feature type="transmembrane region" description="Helical" evidence="1">
    <location>
        <begin position="32"/>
        <end position="55"/>
    </location>
</feature>
<feature type="transmembrane region" description="Helical" evidence="1">
    <location>
        <begin position="126"/>
        <end position="146"/>
    </location>
</feature>
<organism evidence="2">
    <name type="scientific">uncultured bacterium</name>
    <name type="common">gcode 4</name>
    <dbReference type="NCBI Taxonomy" id="1234023"/>
    <lineage>
        <taxon>Bacteria</taxon>
        <taxon>environmental samples</taxon>
    </lineage>
</organism>